<reference evidence="2" key="1">
    <citation type="journal article" date="2021" name="PeerJ">
        <title>Extensive microbial diversity within the chicken gut microbiome revealed by metagenomics and culture.</title>
        <authorList>
            <person name="Gilroy R."/>
            <person name="Ravi A."/>
            <person name="Getino M."/>
            <person name="Pursley I."/>
            <person name="Horton D.L."/>
            <person name="Alikhan N.F."/>
            <person name="Baker D."/>
            <person name="Gharbi K."/>
            <person name="Hall N."/>
            <person name="Watson M."/>
            <person name="Adriaenssens E.M."/>
            <person name="Foster-Nyarko E."/>
            <person name="Jarju S."/>
            <person name="Secka A."/>
            <person name="Antonio M."/>
            <person name="Oren A."/>
            <person name="Chaudhuri R.R."/>
            <person name="La Ragione R."/>
            <person name="Hildebrand F."/>
            <person name="Pallen M.J."/>
        </authorList>
    </citation>
    <scope>NUCLEOTIDE SEQUENCE</scope>
    <source>
        <strain evidence="2">ChiHjej9B8-13557</strain>
    </source>
</reference>
<feature type="transmembrane region" description="Helical" evidence="1">
    <location>
        <begin position="197"/>
        <end position="213"/>
    </location>
</feature>
<keyword evidence="1" id="KW-0472">Membrane</keyword>
<comment type="caution">
    <text evidence="2">The sequence shown here is derived from an EMBL/GenBank/DDBJ whole genome shotgun (WGS) entry which is preliminary data.</text>
</comment>
<dbReference type="AlphaFoldDB" id="A0A9D2MFN5"/>
<dbReference type="InterPro" id="IPR011435">
    <property type="entry name" value="UmpAB"/>
</dbReference>
<feature type="transmembrane region" description="Helical" evidence="1">
    <location>
        <begin position="418"/>
        <end position="442"/>
    </location>
</feature>
<feature type="transmembrane region" description="Helical" evidence="1">
    <location>
        <begin position="225"/>
        <end position="246"/>
    </location>
</feature>
<keyword evidence="1" id="KW-0812">Transmembrane</keyword>
<feature type="transmembrane region" description="Helical" evidence="1">
    <location>
        <begin position="66"/>
        <end position="85"/>
    </location>
</feature>
<feature type="transmembrane region" description="Helical" evidence="1">
    <location>
        <begin position="258"/>
        <end position="279"/>
    </location>
</feature>
<evidence type="ECO:0000256" key="1">
    <source>
        <dbReference type="SAM" id="Phobius"/>
    </source>
</evidence>
<keyword evidence="1" id="KW-1133">Transmembrane helix</keyword>
<feature type="transmembrane region" description="Helical" evidence="1">
    <location>
        <begin position="448"/>
        <end position="473"/>
    </location>
</feature>
<feature type="transmembrane region" description="Helical" evidence="1">
    <location>
        <begin position="343"/>
        <end position="365"/>
    </location>
</feature>
<gene>
    <name evidence="2" type="ORF">H9771_06565</name>
</gene>
<reference evidence="2" key="2">
    <citation type="submission" date="2021-04" db="EMBL/GenBank/DDBJ databases">
        <authorList>
            <person name="Gilroy R."/>
        </authorList>
    </citation>
    <scope>NUCLEOTIDE SEQUENCE</scope>
    <source>
        <strain evidence="2">ChiHjej9B8-13557</strain>
    </source>
</reference>
<evidence type="ECO:0000313" key="2">
    <source>
        <dbReference type="EMBL" id="HJB59299.1"/>
    </source>
</evidence>
<feature type="transmembrane region" description="Helical" evidence="1">
    <location>
        <begin position="171"/>
        <end position="190"/>
    </location>
</feature>
<feature type="transmembrane region" description="Helical" evidence="1">
    <location>
        <begin position="377"/>
        <end position="397"/>
    </location>
</feature>
<sequence>MAVAAFFTRLFYHAARAVSRGNFFGLSLPDKYGILYIRPAEILHILHERSNALIQKNVLYEKLREAVDSVLPIALIVSVLCFFFVPVSSGLMLAFLVGTGMIIAGMALFTLGSEQSMSQMGSLVGARLTRSRNILLILAVSFVMGVVITVAEPDLQVLANNVPGIDTGALIFTVSVGVGLFLAVSMARILTGVALRWLLLAFYAVVFGLAALSDPDFLSVAFDSGGVTTGPMTVPFIMALGVGVASIRSDEKAKDDSFGLVALCSIGPILAVLALGFLYPDSTGSSSMVIEAFEDSMALGWGYLAALPHYMLEVASALAPIFVFFLLFQFAALRLPMPQLARIVVGILYTYVGLVLFLTGVNVGFSSLGYVLGGEMVAQGMGLLMVPLAVLMGWFIINAEPAVHVLNKQVEDLTSGAISARAMGLSLCIAVATANGLAMIRVLTGLPILYILAPGYLIALALSFVAPPIFTAIAFDSGGVASGPMIATFMLPFAMGACSALGGNVMTDAFGLVALVALMPLITVQVMGAVYAIKLRRTVAPAPAAAAAAPLPAYGDDEIIELWEEVA</sequence>
<feature type="transmembrane region" description="Helical" evidence="1">
    <location>
        <begin position="91"/>
        <end position="112"/>
    </location>
</feature>
<dbReference type="Pfam" id="PF07556">
    <property type="entry name" value="DUF1538"/>
    <property type="match status" value="2"/>
</dbReference>
<proteinExistence type="predicted"/>
<dbReference type="EMBL" id="DWXX01000115">
    <property type="protein sequence ID" value="HJB59299.1"/>
    <property type="molecule type" value="Genomic_DNA"/>
</dbReference>
<accession>A0A9D2MFN5</accession>
<name>A0A9D2MFN5_9FIRM</name>
<protein>
    <submittedName>
        <fullName evidence="2">DUF1538 domain-containing protein</fullName>
    </submittedName>
</protein>
<dbReference type="Proteomes" id="UP000824211">
    <property type="component" value="Unassembled WGS sequence"/>
</dbReference>
<feature type="transmembrane region" description="Helical" evidence="1">
    <location>
        <begin position="509"/>
        <end position="533"/>
    </location>
</feature>
<organism evidence="2 3">
    <name type="scientific">Candidatus Faecalibacterium faecipullorum</name>
    <dbReference type="NCBI Taxonomy" id="2838578"/>
    <lineage>
        <taxon>Bacteria</taxon>
        <taxon>Bacillati</taxon>
        <taxon>Bacillota</taxon>
        <taxon>Clostridia</taxon>
        <taxon>Eubacteriales</taxon>
        <taxon>Oscillospiraceae</taxon>
        <taxon>Faecalibacterium</taxon>
    </lineage>
</organism>
<feature type="transmembrane region" description="Helical" evidence="1">
    <location>
        <begin position="310"/>
        <end position="331"/>
    </location>
</feature>
<evidence type="ECO:0000313" key="3">
    <source>
        <dbReference type="Proteomes" id="UP000824211"/>
    </source>
</evidence>
<feature type="transmembrane region" description="Helical" evidence="1">
    <location>
        <begin position="133"/>
        <end position="151"/>
    </location>
</feature>